<dbReference type="FunFam" id="3.40.50.410:FF:000008">
    <property type="entry name" value="Protein transport protein SEC23"/>
    <property type="match status" value="1"/>
</dbReference>
<evidence type="ECO:0000259" key="18">
    <source>
        <dbReference type="Pfam" id="PF04815"/>
    </source>
</evidence>
<evidence type="ECO:0000256" key="2">
    <source>
        <dbReference type="ARBA" id="ARBA00009210"/>
    </source>
</evidence>
<dbReference type="GO" id="GO:0008270">
    <property type="term" value="F:zinc ion binding"/>
    <property type="evidence" value="ECO:0007669"/>
    <property type="project" value="InterPro"/>
</dbReference>
<dbReference type="FunFam" id="3.40.20.10:FF:000041">
    <property type="entry name" value="Protein transport protein SEC23"/>
    <property type="match status" value="1"/>
</dbReference>
<dbReference type="SUPFAM" id="SSF82754">
    <property type="entry name" value="C-terminal, gelsolin-like domain of Sec23/24"/>
    <property type="match status" value="1"/>
</dbReference>
<dbReference type="InterPro" id="IPR036174">
    <property type="entry name" value="Znf_Sec23_Sec24_sf"/>
</dbReference>
<evidence type="ECO:0000256" key="5">
    <source>
        <dbReference type="ARBA" id="ARBA00022723"/>
    </source>
</evidence>
<dbReference type="OrthoDB" id="10256289at2759"/>
<protein>
    <recommendedName>
        <fullName evidence="3 14">Protein transport protein SEC23</fullName>
    </recommendedName>
</protein>
<evidence type="ECO:0000256" key="7">
    <source>
        <dbReference type="ARBA" id="ARBA00022833"/>
    </source>
</evidence>
<reference evidence="21" key="1">
    <citation type="journal article" date="2016" name="Nature">
        <title>The genome of the seagrass Zostera marina reveals angiosperm adaptation to the sea.</title>
        <authorList>
            <person name="Olsen J.L."/>
            <person name="Rouze P."/>
            <person name="Verhelst B."/>
            <person name="Lin Y.-C."/>
            <person name="Bayer T."/>
            <person name="Collen J."/>
            <person name="Dattolo E."/>
            <person name="De Paoli E."/>
            <person name="Dittami S."/>
            <person name="Maumus F."/>
            <person name="Michel G."/>
            <person name="Kersting A."/>
            <person name="Lauritano C."/>
            <person name="Lohaus R."/>
            <person name="Toepel M."/>
            <person name="Tonon T."/>
            <person name="Vanneste K."/>
            <person name="Amirebrahimi M."/>
            <person name="Brakel J."/>
            <person name="Bostroem C."/>
            <person name="Chovatia M."/>
            <person name="Grimwood J."/>
            <person name="Jenkins J.W."/>
            <person name="Jueterbock A."/>
            <person name="Mraz A."/>
            <person name="Stam W.T."/>
            <person name="Tice H."/>
            <person name="Bornberg-Bauer E."/>
            <person name="Green P.J."/>
            <person name="Pearson G.A."/>
            <person name="Procaccini G."/>
            <person name="Duarte C.M."/>
            <person name="Schmutz J."/>
            <person name="Reusch T.B.H."/>
            <person name="Van de Peer Y."/>
        </authorList>
    </citation>
    <scope>NUCLEOTIDE SEQUENCE [LARGE SCALE GENOMIC DNA]</scope>
    <source>
        <strain evidence="21">cv. Finnish</strain>
    </source>
</reference>
<dbReference type="GO" id="GO:0005096">
    <property type="term" value="F:GTPase activator activity"/>
    <property type="evidence" value="ECO:0000318"/>
    <property type="project" value="GO_Central"/>
</dbReference>
<evidence type="ECO:0000313" key="20">
    <source>
        <dbReference type="EMBL" id="KMZ60784.1"/>
    </source>
</evidence>
<comment type="caution">
    <text evidence="20">The sequence shown here is derived from an EMBL/GenBank/DDBJ whole genome shotgun (WGS) entry which is preliminary data.</text>
</comment>
<keyword evidence="4 14" id="KW-0813">Transport</keyword>
<evidence type="ECO:0000259" key="16">
    <source>
        <dbReference type="Pfam" id="PF04810"/>
    </source>
</evidence>
<keyword evidence="10" id="KW-0333">Golgi apparatus</keyword>
<keyword evidence="8 14" id="KW-0931">ER-Golgi transport</keyword>
<dbReference type="SUPFAM" id="SSF81995">
    <property type="entry name" value="beta-sandwich domain of Sec23/24"/>
    <property type="match status" value="1"/>
</dbReference>
<dbReference type="InterPro" id="IPR006896">
    <property type="entry name" value="Sec23/24_trunk_dom"/>
</dbReference>
<dbReference type="GO" id="GO:0000139">
    <property type="term" value="C:Golgi membrane"/>
    <property type="evidence" value="ECO:0007669"/>
    <property type="project" value="UniProtKB-SubCell"/>
</dbReference>
<dbReference type="Gene3D" id="3.40.20.10">
    <property type="entry name" value="Severin"/>
    <property type="match status" value="1"/>
</dbReference>
<dbReference type="Pfam" id="PF00626">
    <property type="entry name" value="Gelsolin"/>
    <property type="match status" value="1"/>
</dbReference>
<dbReference type="InterPro" id="IPR007123">
    <property type="entry name" value="Gelsolin-like_dom"/>
</dbReference>
<dbReference type="SUPFAM" id="SSF53300">
    <property type="entry name" value="vWA-like"/>
    <property type="match status" value="1"/>
</dbReference>
<feature type="domain" description="Sec23/Sec24 helical" evidence="18">
    <location>
        <begin position="514"/>
        <end position="612"/>
    </location>
</feature>
<dbReference type="Gene3D" id="3.40.50.410">
    <property type="entry name" value="von Willebrand factor, type A domain"/>
    <property type="match status" value="1"/>
</dbReference>
<dbReference type="SUPFAM" id="SSF81811">
    <property type="entry name" value="Helical domain of Sec23/24"/>
    <property type="match status" value="1"/>
</dbReference>
<dbReference type="PANTHER" id="PTHR11141:SF2">
    <property type="entry name" value="PROTEIN TRANSPORT PROTEIN SEC23 C"/>
    <property type="match status" value="1"/>
</dbReference>
<feature type="domain" description="Gelsolin-like" evidence="15">
    <location>
        <begin position="628"/>
        <end position="715"/>
    </location>
</feature>
<comment type="subcellular location">
    <subcellularLocation>
        <location evidence="14">Cytoplasmic vesicle</location>
        <location evidence="14">COPII-coated vesicle membrane</location>
        <topology evidence="14">Peripheral membrane protein</topology>
        <orientation evidence="14">Cytoplasmic side</orientation>
    </subcellularLocation>
    <subcellularLocation>
        <location evidence="14">Endoplasmic reticulum membrane</location>
        <topology evidence="14">Peripheral membrane protein</topology>
        <orientation evidence="14">Cytoplasmic side</orientation>
    </subcellularLocation>
    <subcellularLocation>
        <location evidence="1">Golgi apparatus membrane</location>
        <topology evidence="1">Peripheral membrane protein</topology>
        <orientation evidence="1">Cytoplasmic side</orientation>
    </subcellularLocation>
</comment>
<evidence type="ECO:0000256" key="8">
    <source>
        <dbReference type="ARBA" id="ARBA00022892"/>
    </source>
</evidence>
<dbReference type="InterPro" id="IPR036175">
    <property type="entry name" value="Sec23/24_helical_dom_sf"/>
</dbReference>
<name>A0A0K9NVJ8_ZOSMR</name>
<keyword evidence="9 14" id="KW-0653">Protein transport</keyword>
<evidence type="ECO:0000313" key="21">
    <source>
        <dbReference type="Proteomes" id="UP000036987"/>
    </source>
</evidence>
<evidence type="ECO:0000259" key="19">
    <source>
        <dbReference type="Pfam" id="PF08033"/>
    </source>
</evidence>
<dbReference type="GO" id="GO:0005789">
    <property type="term" value="C:endoplasmic reticulum membrane"/>
    <property type="evidence" value="ECO:0007669"/>
    <property type="project" value="UniProtKB-SubCell"/>
</dbReference>
<evidence type="ECO:0000256" key="13">
    <source>
        <dbReference type="ARBA" id="ARBA00025471"/>
    </source>
</evidence>
<dbReference type="FunFam" id="2.30.30.380:FF:000001">
    <property type="entry name" value="Protein transport protein SEC23"/>
    <property type="match status" value="1"/>
</dbReference>
<evidence type="ECO:0000256" key="3">
    <source>
        <dbReference type="ARBA" id="ARBA00021212"/>
    </source>
</evidence>
<dbReference type="InterPro" id="IPR012990">
    <property type="entry name" value="Beta-sandwich_Sec23_24"/>
</dbReference>
<keyword evidence="11 14" id="KW-0472">Membrane</keyword>
<dbReference type="OMA" id="MPWNIIP"/>
<dbReference type="InterPro" id="IPR006895">
    <property type="entry name" value="Znf_Sec23_Sec24"/>
</dbReference>
<dbReference type="InterPro" id="IPR029006">
    <property type="entry name" value="ADF-H/Gelsolin-like_dom_sf"/>
</dbReference>
<dbReference type="GO" id="GO:0030127">
    <property type="term" value="C:COPII vesicle coat"/>
    <property type="evidence" value="ECO:0000318"/>
    <property type="project" value="GO_Central"/>
</dbReference>
<keyword evidence="12 14" id="KW-0968">Cytoplasmic vesicle</keyword>
<dbReference type="InterPro" id="IPR036180">
    <property type="entry name" value="Gelsolin-like_dom_sf"/>
</dbReference>
<evidence type="ECO:0000256" key="12">
    <source>
        <dbReference type="ARBA" id="ARBA00023329"/>
    </source>
</evidence>
<dbReference type="Gene3D" id="2.30.30.380">
    <property type="entry name" value="Zn-finger domain of Sec23/24"/>
    <property type="match status" value="1"/>
</dbReference>
<evidence type="ECO:0000256" key="6">
    <source>
        <dbReference type="ARBA" id="ARBA00022824"/>
    </source>
</evidence>
<dbReference type="EMBL" id="LFYR01001565">
    <property type="protein sequence ID" value="KMZ60784.1"/>
    <property type="molecule type" value="Genomic_DNA"/>
</dbReference>
<evidence type="ECO:0000259" key="15">
    <source>
        <dbReference type="Pfam" id="PF00626"/>
    </source>
</evidence>
<dbReference type="PANTHER" id="PTHR11141">
    <property type="entry name" value="PROTEIN TRANSPORT PROTEIN SEC23"/>
    <property type="match status" value="1"/>
</dbReference>
<dbReference type="InterPro" id="IPR036465">
    <property type="entry name" value="vWFA_dom_sf"/>
</dbReference>
<dbReference type="GO" id="GO:0006886">
    <property type="term" value="P:intracellular protein transport"/>
    <property type="evidence" value="ECO:0007669"/>
    <property type="project" value="InterPro"/>
</dbReference>
<accession>A0A0K9NVJ8</accession>
<evidence type="ECO:0000256" key="4">
    <source>
        <dbReference type="ARBA" id="ARBA00022448"/>
    </source>
</evidence>
<dbReference type="InterPro" id="IPR037364">
    <property type="entry name" value="Sec23"/>
</dbReference>
<dbReference type="Proteomes" id="UP000036987">
    <property type="component" value="Unassembled WGS sequence"/>
</dbReference>
<evidence type="ECO:0000259" key="17">
    <source>
        <dbReference type="Pfam" id="PF04811"/>
    </source>
</evidence>
<keyword evidence="6 14" id="KW-0256">Endoplasmic reticulum</keyword>
<gene>
    <name evidence="20" type="ORF">ZOSMA_56G00150</name>
</gene>
<dbReference type="AlphaFoldDB" id="A0A0K9NVJ8"/>
<feature type="domain" description="Sec23/Sec24 trunk" evidence="17">
    <location>
        <begin position="124"/>
        <end position="384"/>
    </location>
</feature>
<dbReference type="Gene3D" id="1.20.120.730">
    <property type="entry name" value="Sec23/Sec24 helical domain"/>
    <property type="match status" value="1"/>
</dbReference>
<dbReference type="InterPro" id="IPR006900">
    <property type="entry name" value="Sec23/24_helical_dom"/>
</dbReference>
<keyword evidence="14" id="KW-0963">Cytoplasm</keyword>
<evidence type="ECO:0000256" key="11">
    <source>
        <dbReference type="ARBA" id="ARBA00023136"/>
    </source>
</evidence>
<keyword evidence="21" id="KW-1185">Reference proteome</keyword>
<organism evidence="20 21">
    <name type="scientific">Zostera marina</name>
    <name type="common">Eelgrass</name>
    <dbReference type="NCBI Taxonomy" id="29655"/>
    <lineage>
        <taxon>Eukaryota</taxon>
        <taxon>Viridiplantae</taxon>
        <taxon>Streptophyta</taxon>
        <taxon>Embryophyta</taxon>
        <taxon>Tracheophyta</taxon>
        <taxon>Spermatophyta</taxon>
        <taxon>Magnoliopsida</taxon>
        <taxon>Liliopsida</taxon>
        <taxon>Zosteraceae</taxon>
        <taxon>Zostera</taxon>
    </lineage>
</organism>
<dbReference type="GO" id="GO:0090110">
    <property type="term" value="P:COPII-coated vesicle cargo loading"/>
    <property type="evidence" value="ECO:0000318"/>
    <property type="project" value="GO_Central"/>
</dbReference>
<feature type="domain" description="Zinc finger Sec23/Sec24-type" evidence="16">
    <location>
        <begin position="54"/>
        <end position="92"/>
    </location>
</feature>
<keyword evidence="5 14" id="KW-0479">Metal-binding</keyword>
<evidence type="ECO:0000256" key="10">
    <source>
        <dbReference type="ARBA" id="ARBA00023034"/>
    </source>
</evidence>
<dbReference type="Pfam" id="PF04810">
    <property type="entry name" value="zf-Sec23_Sec24"/>
    <property type="match status" value="1"/>
</dbReference>
<comment type="similarity">
    <text evidence="2 14">Belongs to the SEC23/SEC24 family. SEC23 subfamily.</text>
</comment>
<evidence type="ECO:0000256" key="1">
    <source>
        <dbReference type="ARBA" id="ARBA00004255"/>
    </source>
</evidence>
<dbReference type="STRING" id="29655.A0A0K9NVJ8"/>
<dbReference type="SUPFAM" id="SSF82919">
    <property type="entry name" value="Zn-finger domain of Sec23/24"/>
    <property type="match status" value="1"/>
</dbReference>
<feature type="domain" description="Sec23/Sec24 beta-sandwich" evidence="19">
    <location>
        <begin position="395"/>
        <end position="500"/>
    </location>
</feature>
<dbReference type="Pfam" id="PF08033">
    <property type="entry name" value="Sec23_BS"/>
    <property type="match status" value="1"/>
</dbReference>
<dbReference type="GO" id="GO:0070971">
    <property type="term" value="C:endoplasmic reticulum exit site"/>
    <property type="evidence" value="ECO:0000318"/>
    <property type="project" value="GO_Central"/>
</dbReference>
<proteinExistence type="inferred from homology"/>
<dbReference type="Gene3D" id="2.60.40.1670">
    <property type="entry name" value="beta-sandwich domain of Sec23/24"/>
    <property type="match status" value="1"/>
</dbReference>
<keyword evidence="7 14" id="KW-0862">Zinc</keyword>
<dbReference type="Pfam" id="PF04815">
    <property type="entry name" value="Sec23_helical"/>
    <property type="match status" value="1"/>
</dbReference>
<dbReference type="Pfam" id="PF04811">
    <property type="entry name" value="Sec23_trunk"/>
    <property type="match status" value="1"/>
</dbReference>
<comment type="function">
    <text evidence="13 14">Component of the coat protein complex II (COPII) which promotes the formation of transport vesicles from the endoplasmic reticulum (ER). The coat has two main functions, the physical deformation of the endoplasmic reticulum membrane into vesicles and the selection of cargo molecules.</text>
</comment>
<evidence type="ECO:0000256" key="14">
    <source>
        <dbReference type="RuleBase" id="RU365030"/>
    </source>
</evidence>
<sequence length="758" mass="85562">MTEEFMDLEQKDGIRMTWNVLPGTGQEATNIIIPIAAIYTPLKPSPMTLLPYSPLRCSPCRAVLSPFSVLDYVAEIWTCPFCYSRNRFPSYYPSLSQQNPPTELLPEHTTVEYQFQHHQYSIPTPVYLFVVDTCVIEEEFEFLKSALCQALHLIPDNAIVGLITFGTHVQVHELGFPQMPKTHVFNGNKEVTKDQLLDQLCFFLETPRPTVGVVAGPRDGLSAESIRRFLLPATDCQFLLTSMDPWYVPSDERPTRCTGTALNVAACLLGACVPGSGARIMAFVGGPSTKGPAPIISKTLSEPFRTHNDLKKDNVPFYDKAVEFYKNLSKQLLHQCHVLDLFACALDQVGVAEMKSAVQRTGGMIVLSESFGHSIFKDSLRRVFQSTDYDIGLSFNGIFEINCSKDIKVQGIIGPCASLERKGRLCSDSVIGEGNTIAWKMCGLDNQTSLCIFFDIATIGDFNEIVRSESNQFYFQFLTYYQHSDGRMRLRSTTISRKWVSGLSYKQDLLPGFDQEAAIIVMTRLVSFKMETEPAFDPIRWIDRSLIRLCSWFGDYQKDRPSSFNISPRFSNFPEYMFYLRRSQFVQVSNNSPDETAYFRIVLNRENVSNSILMIQPTLISYSLDLSPKPVPLDVTSIADGKILLLDSYFTIVIFHSTTIAHWRKAGYHKQTEFEAFAALLQAPHNEADRIIKERGSTVPRLVICDQYSSQARFLLAKLNPSVMHGSDNRPPGGEVIITDDVGFQEFMDHLLQRITNV</sequence>
<evidence type="ECO:0000256" key="9">
    <source>
        <dbReference type="ARBA" id="ARBA00022927"/>
    </source>
</evidence>